<feature type="transmembrane region" description="Helical" evidence="7">
    <location>
        <begin position="261"/>
        <end position="280"/>
    </location>
</feature>
<feature type="transmembrane region" description="Helical" evidence="7">
    <location>
        <begin position="124"/>
        <end position="142"/>
    </location>
</feature>
<comment type="subcellular location">
    <subcellularLocation>
        <location evidence="1">Membrane</location>
        <topology evidence="1">Multi-pass membrane protein</topology>
    </subcellularLocation>
</comment>
<feature type="transmembrane region" description="Helical" evidence="7">
    <location>
        <begin position="21"/>
        <end position="46"/>
    </location>
</feature>
<keyword evidence="5 7" id="KW-0472">Membrane</keyword>
<sequence length="468" mass="50146">MSRGHQQERDAPWAHGWRSSDTFIISTMSLALFTDELLFAFMLPLLPTVLEQRIGLDPSLTQRYTSIFLTEGAIVSVVASPFIGSIADAVSSKKTLLLTVLILALISLACLSLTTHLIWLFVGRFFQCIVSQALWIVGMATMAENLGSEHMAKIAGLSSILTAAGTTAGPLLSGLLFGAGGYWCAWAGAGAFLLVDIIMRLLMLEKPVKSSGVQDGEREPLVKNNQPGANGEQPDHPPCVEVRGWRFHVCLFQDARFSAGIYCSFAYALLIGCLESTMAVHVRSAFGWSAVQVGLLLGLIQGPGILLAAPVGWMKDRVGSRIPTTVGFLMSVPFIVLLGAPGDDRFSFAAEARGKTIFVGCMAAIGCLLCLLNGIGSIEATETIDELEAREPGKFGSNGGYSRALALTSMTWMAGLMCGPLLAGFVMETFGYFELQCCLGVVSFTAGLVALLFLNSRRSHAVKQQQDE</sequence>
<comment type="caution">
    <text evidence="8">The sequence shown here is derived from an EMBL/GenBank/DDBJ whole genome shotgun (WGS) entry which is preliminary data.</text>
</comment>
<evidence type="ECO:0000256" key="4">
    <source>
        <dbReference type="ARBA" id="ARBA00022989"/>
    </source>
</evidence>
<proteinExistence type="predicted"/>
<evidence type="ECO:0000256" key="6">
    <source>
        <dbReference type="SAM" id="MobiDB-lite"/>
    </source>
</evidence>
<evidence type="ECO:0000313" key="8">
    <source>
        <dbReference type="EMBL" id="KAJ5532888.1"/>
    </source>
</evidence>
<dbReference type="Pfam" id="PF07690">
    <property type="entry name" value="MFS_1"/>
    <property type="match status" value="1"/>
</dbReference>
<evidence type="ECO:0000256" key="5">
    <source>
        <dbReference type="ARBA" id="ARBA00023136"/>
    </source>
</evidence>
<feature type="transmembrane region" description="Helical" evidence="7">
    <location>
        <begin position="352"/>
        <end position="372"/>
    </location>
</feature>
<reference evidence="8 9" key="1">
    <citation type="journal article" date="2023" name="IMA Fungus">
        <title>Comparative genomic study of the Penicillium genus elucidates a diverse pangenome and 15 lateral gene transfer events.</title>
        <authorList>
            <person name="Petersen C."/>
            <person name="Sorensen T."/>
            <person name="Nielsen M.R."/>
            <person name="Sondergaard T.E."/>
            <person name="Sorensen J.L."/>
            <person name="Fitzpatrick D.A."/>
            <person name="Frisvad J.C."/>
            <person name="Nielsen K.L."/>
        </authorList>
    </citation>
    <scope>NUCLEOTIDE SEQUENCE [LARGE SCALE GENOMIC DNA]</scope>
    <source>
        <strain evidence="8 9">IBT 35679</strain>
    </source>
</reference>
<feature type="transmembrane region" description="Helical" evidence="7">
    <location>
        <begin position="286"/>
        <end position="309"/>
    </location>
</feature>
<keyword evidence="3 7" id="KW-0812">Transmembrane</keyword>
<evidence type="ECO:0000256" key="7">
    <source>
        <dbReference type="SAM" id="Phobius"/>
    </source>
</evidence>
<dbReference type="GO" id="GO:0022857">
    <property type="term" value="F:transmembrane transporter activity"/>
    <property type="evidence" value="ECO:0007669"/>
    <property type="project" value="InterPro"/>
</dbReference>
<keyword evidence="2" id="KW-0813">Transport</keyword>
<feature type="transmembrane region" description="Helical" evidence="7">
    <location>
        <begin position="96"/>
        <end position="118"/>
    </location>
</feature>
<name>A0AAD6CSR2_9EURO</name>
<dbReference type="AlphaFoldDB" id="A0AAD6CSR2"/>
<dbReference type="EMBL" id="JAQIZZ010000007">
    <property type="protein sequence ID" value="KAJ5532888.1"/>
    <property type="molecule type" value="Genomic_DNA"/>
</dbReference>
<feature type="transmembrane region" description="Helical" evidence="7">
    <location>
        <begin position="321"/>
        <end position="340"/>
    </location>
</feature>
<feature type="transmembrane region" description="Helical" evidence="7">
    <location>
        <begin position="66"/>
        <end position="84"/>
    </location>
</feature>
<dbReference type="InterPro" id="IPR050930">
    <property type="entry name" value="MFS_Vesicular_Transporter"/>
</dbReference>
<dbReference type="SUPFAM" id="SSF103473">
    <property type="entry name" value="MFS general substrate transporter"/>
    <property type="match status" value="1"/>
</dbReference>
<dbReference type="InterPro" id="IPR036259">
    <property type="entry name" value="MFS_trans_sf"/>
</dbReference>
<dbReference type="Proteomes" id="UP001220324">
    <property type="component" value="Unassembled WGS sequence"/>
</dbReference>
<accession>A0AAD6CSR2</accession>
<feature type="transmembrane region" description="Helical" evidence="7">
    <location>
        <begin position="154"/>
        <end position="177"/>
    </location>
</feature>
<evidence type="ECO:0000313" key="9">
    <source>
        <dbReference type="Proteomes" id="UP001220324"/>
    </source>
</evidence>
<evidence type="ECO:0000256" key="2">
    <source>
        <dbReference type="ARBA" id="ARBA00022448"/>
    </source>
</evidence>
<feature type="transmembrane region" description="Helical" evidence="7">
    <location>
        <begin position="404"/>
        <end position="427"/>
    </location>
</feature>
<dbReference type="Gene3D" id="1.20.1250.20">
    <property type="entry name" value="MFS general substrate transporter like domains"/>
    <property type="match status" value="2"/>
</dbReference>
<keyword evidence="9" id="KW-1185">Reference proteome</keyword>
<dbReference type="GO" id="GO:0016020">
    <property type="term" value="C:membrane"/>
    <property type="evidence" value="ECO:0007669"/>
    <property type="project" value="UniProtKB-SubCell"/>
</dbReference>
<protein>
    <recommendedName>
        <fullName evidence="10">Major facilitator superfamily (MFS) profile domain-containing protein</fullName>
    </recommendedName>
</protein>
<keyword evidence="4 7" id="KW-1133">Transmembrane helix</keyword>
<dbReference type="PANTHER" id="PTHR23506:SF35">
    <property type="entry name" value="MAJOR FACILITATOR SUPERFAMILY (MFS) PROFILE DOMAIN-CONTAINING PROTEIN-RELATED"/>
    <property type="match status" value="1"/>
</dbReference>
<evidence type="ECO:0000256" key="1">
    <source>
        <dbReference type="ARBA" id="ARBA00004141"/>
    </source>
</evidence>
<organism evidence="8 9">
    <name type="scientific">Penicillium frequentans</name>
    <dbReference type="NCBI Taxonomy" id="3151616"/>
    <lineage>
        <taxon>Eukaryota</taxon>
        <taxon>Fungi</taxon>
        <taxon>Dikarya</taxon>
        <taxon>Ascomycota</taxon>
        <taxon>Pezizomycotina</taxon>
        <taxon>Eurotiomycetes</taxon>
        <taxon>Eurotiomycetidae</taxon>
        <taxon>Eurotiales</taxon>
        <taxon>Aspergillaceae</taxon>
        <taxon>Penicillium</taxon>
    </lineage>
</organism>
<feature type="transmembrane region" description="Helical" evidence="7">
    <location>
        <begin position="433"/>
        <end position="454"/>
    </location>
</feature>
<evidence type="ECO:0008006" key="10">
    <source>
        <dbReference type="Google" id="ProtNLM"/>
    </source>
</evidence>
<dbReference type="PANTHER" id="PTHR23506">
    <property type="entry name" value="GH10249P"/>
    <property type="match status" value="1"/>
</dbReference>
<evidence type="ECO:0000256" key="3">
    <source>
        <dbReference type="ARBA" id="ARBA00022692"/>
    </source>
</evidence>
<gene>
    <name evidence="8" type="ORF">N7494_009440</name>
</gene>
<dbReference type="InterPro" id="IPR011701">
    <property type="entry name" value="MFS"/>
</dbReference>
<feature type="region of interest" description="Disordered" evidence="6">
    <location>
        <begin position="212"/>
        <end position="235"/>
    </location>
</feature>
<feature type="transmembrane region" description="Helical" evidence="7">
    <location>
        <begin position="183"/>
        <end position="202"/>
    </location>
</feature>